<organism evidence="1 2">
    <name type="scientific">Blattamonas nauphoetae</name>
    <dbReference type="NCBI Taxonomy" id="2049346"/>
    <lineage>
        <taxon>Eukaryota</taxon>
        <taxon>Metamonada</taxon>
        <taxon>Preaxostyla</taxon>
        <taxon>Oxymonadida</taxon>
        <taxon>Blattamonas</taxon>
    </lineage>
</organism>
<name>A0ABQ9Y152_9EUKA</name>
<keyword evidence="2" id="KW-1185">Reference proteome</keyword>
<evidence type="ECO:0000313" key="1">
    <source>
        <dbReference type="EMBL" id="KAK2957471.1"/>
    </source>
</evidence>
<dbReference type="EMBL" id="JARBJD010000046">
    <property type="protein sequence ID" value="KAK2957471.1"/>
    <property type="molecule type" value="Genomic_DNA"/>
</dbReference>
<accession>A0ABQ9Y152</accession>
<evidence type="ECO:0000313" key="2">
    <source>
        <dbReference type="Proteomes" id="UP001281761"/>
    </source>
</evidence>
<sequence>MSQSPSFDDIVYANATPDSNSQLSMNPQIAIKILADCPLNIASVSEAFQLDSSRLYANERHVLSSLSYNLFFTEQDVAMLTDIVPSQAWLGLSFASDRSARISFKERTHSGAVLLTQAEQSDLHYHSPSTDLNAVSPLFTPNRHPGCRVEPEHVTKLGLTMRALGAAFSWFDRIKKCLLWGTSIEVSNTHNRFDNSV</sequence>
<comment type="caution">
    <text evidence="1">The sequence shown here is derived from an EMBL/GenBank/DDBJ whole genome shotgun (WGS) entry which is preliminary data.</text>
</comment>
<dbReference type="Proteomes" id="UP001281761">
    <property type="component" value="Unassembled WGS sequence"/>
</dbReference>
<gene>
    <name evidence="1" type="ORF">BLNAU_7628</name>
</gene>
<proteinExistence type="predicted"/>
<protein>
    <submittedName>
        <fullName evidence="1">Uncharacterized protein</fullName>
    </submittedName>
</protein>
<reference evidence="1 2" key="1">
    <citation type="journal article" date="2022" name="bioRxiv">
        <title>Genomics of Preaxostyla Flagellates Illuminates Evolutionary Transitions and the Path Towards Mitochondrial Loss.</title>
        <authorList>
            <person name="Novak L.V.F."/>
            <person name="Treitli S.C."/>
            <person name="Pyrih J."/>
            <person name="Halakuc P."/>
            <person name="Pipaliya S.V."/>
            <person name="Vacek V."/>
            <person name="Brzon O."/>
            <person name="Soukal P."/>
            <person name="Eme L."/>
            <person name="Dacks J.B."/>
            <person name="Karnkowska A."/>
            <person name="Elias M."/>
            <person name="Hampl V."/>
        </authorList>
    </citation>
    <scope>NUCLEOTIDE SEQUENCE [LARGE SCALE GENOMIC DNA]</scope>
    <source>
        <strain evidence="1">NAU3</strain>
        <tissue evidence="1">Gut</tissue>
    </source>
</reference>